<feature type="non-terminal residue" evidence="4">
    <location>
        <position position="1"/>
    </location>
</feature>
<dbReference type="CDD" id="cd18186">
    <property type="entry name" value="BTB_POZ_ZBTB_KLHL-like"/>
    <property type="match status" value="1"/>
</dbReference>
<dbReference type="SUPFAM" id="SSF54695">
    <property type="entry name" value="POZ domain"/>
    <property type="match status" value="1"/>
</dbReference>
<dbReference type="Pfam" id="PF00651">
    <property type="entry name" value="BTB"/>
    <property type="match status" value="1"/>
</dbReference>
<evidence type="ECO:0000256" key="2">
    <source>
        <dbReference type="SAM" id="MobiDB-lite"/>
    </source>
</evidence>
<dbReference type="Gene3D" id="3.30.710.10">
    <property type="entry name" value="Potassium Channel Kv1.1, Chain A"/>
    <property type="match status" value="1"/>
</dbReference>
<gene>
    <name evidence="4" type="ORF">TSPGSL018_4492</name>
</gene>
<name>A0A061SIQ4_9CHLO</name>
<protein>
    <recommendedName>
        <fullName evidence="3">BTB domain-containing protein</fullName>
    </recommendedName>
</protein>
<evidence type="ECO:0000256" key="1">
    <source>
        <dbReference type="ARBA" id="ARBA00004906"/>
    </source>
</evidence>
<proteinExistence type="predicted"/>
<dbReference type="InterPro" id="IPR011333">
    <property type="entry name" value="SKP1/BTB/POZ_sf"/>
</dbReference>
<dbReference type="EMBL" id="GBEZ01002078">
    <property type="protein sequence ID" value="JAC82949.1"/>
    <property type="molecule type" value="Transcribed_RNA"/>
</dbReference>
<comment type="pathway">
    <text evidence="1">Protein modification; protein ubiquitination.</text>
</comment>
<reference evidence="4" key="1">
    <citation type="submission" date="2014-05" db="EMBL/GenBank/DDBJ databases">
        <title>The transcriptome of the halophilic microalga Tetraselmis sp. GSL018 isolated from the Great Salt Lake, Utah.</title>
        <authorList>
            <person name="Jinkerson R.E."/>
            <person name="D'Adamo S."/>
            <person name="Posewitz M.C."/>
        </authorList>
    </citation>
    <scope>NUCLEOTIDE SEQUENCE</scope>
    <source>
        <strain evidence="4">GSL018</strain>
    </source>
</reference>
<feature type="region of interest" description="Disordered" evidence="2">
    <location>
        <begin position="1"/>
        <end position="67"/>
    </location>
</feature>
<dbReference type="AlphaFoldDB" id="A0A061SIQ4"/>
<dbReference type="InterPro" id="IPR000210">
    <property type="entry name" value="BTB/POZ_dom"/>
</dbReference>
<feature type="compositionally biased region" description="Low complexity" evidence="2">
    <location>
        <begin position="52"/>
        <end position="64"/>
    </location>
</feature>
<evidence type="ECO:0000313" key="4">
    <source>
        <dbReference type="EMBL" id="JAC82949.1"/>
    </source>
</evidence>
<feature type="domain" description="BTB" evidence="3">
    <location>
        <begin position="117"/>
        <end position="182"/>
    </location>
</feature>
<sequence>TAPSGRPRMRPSPSPSTWKGSSGQGSSGRTAAWAAAKPQSPGGSTARHPRLTAAPSSSPAATWSIPRSTAVPSPCLATEQLTVGPPAGRTSEAAPVPSPADILEEIHSAAIHVLDEGLCDVKVRCGGERDGNCEWFSSLALSQRSEVFRKMLTAEMLEGSTRVIELPRTKPSVLRALRHICHLELEAFRSMQMDMQALVELHSICTTYLVQPLGVKVAHDLIASRIADPKRGWDSVALCWEALHSTELSAAFHQGIPEVLAGQILHNYPESIEALQKCQAFQELDSELRDALLSYIEQALMQHGVEEISLDSTTVHG</sequence>
<organism evidence="4">
    <name type="scientific">Tetraselmis sp. GSL018</name>
    <dbReference type="NCBI Taxonomy" id="582737"/>
    <lineage>
        <taxon>Eukaryota</taxon>
        <taxon>Viridiplantae</taxon>
        <taxon>Chlorophyta</taxon>
        <taxon>core chlorophytes</taxon>
        <taxon>Chlorodendrophyceae</taxon>
        <taxon>Chlorodendrales</taxon>
        <taxon>Chlorodendraceae</taxon>
        <taxon>Tetraselmis</taxon>
    </lineage>
</organism>
<accession>A0A061SIQ4</accession>
<evidence type="ECO:0000259" key="3">
    <source>
        <dbReference type="Pfam" id="PF00651"/>
    </source>
</evidence>